<name>A0A4R7D2G9_9FLAO</name>
<dbReference type="EMBL" id="SNZW01000015">
    <property type="protein sequence ID" value="TDS14482.1"/>
    <property type="molecule type" value="Genomic_DNA"/>
</dbReference>
<gene>
    <name evidence="2" type="ORF">DFQ03_2569</name>
</gene>
<dbReference type="OrthoDB" id="1491387at2"/>
<keyword evidence="1" id="KW-0812">Transmembrane</keyword>
<keyword evidence="3" id="KW-1185">Reference proteome</keyword>
<dbReference type="AlphaFoldDB" id="A0A4R7D2G9"/>
<proteinExistence type="predicted"/>
<evidence type="ECO:0000313" key="3">
    <source>
        <dbReference type="Proteomes" id="UP000295274"/>
    </source>
</evidence>
<feature type="transmembrane region" description="Helical" evidence="1">
    <location>
        <begin position="58"/>
        <end position="80"/>
    </location>
</feature>
<keyword evidence="1" id="KW-0472">Membrane</keyword>
<sequence length="467" mass="54306">MEYDSPKFKKWLDKLQQESWQLELIISGFAIYALFASYEFIELKSATSAVTGILELGALWAIALICCQIFIFNLLFHVLLRGLWIGAIGLRYVSGDIDYSNLNYSEKFSSYLKKKVGSFDQYIANLETYCSIIFAISFLMIFYVIGFFGVMFSLVVLDESLRLLTFIPKEIMEIIAVILTCIFLISALIIFIDFLSQGFLKRKKWTSKIYFPIYWIFSKLTLSFLYRPLTYNFLDNKLGKRISYILLPIYILIVFIASIEYKSSNYLSLKNDSSEFQIFRAHYDNLSTEKDMFIDIASIPSKIINTKYLPLFLLYNRDIEDFLFDKNKSLKPKIDKRGFQSSITINFNAGEINSYSIKDSINLKDYLETINSTYIIEIDSNKYPSDFIISSNAKERLGFETYLNIKNLNEGKHMLVIKGPGKKDEYDRESKTIEKILVTIPFWYFPENREPSNAQNINISKDTLTTN</sequence>
<evidence type="ECO:0000256" key="1">
    <source>
        <dbReference type="SAM" id="Phobius"/>
    </source>
</evidence>
<protein>
    <submittedName>
        <fullName evidence="2">Uncharacterized protein</fullName>
    </submittedName>
</protein>
<dbReference type="Proteomes" id="UP000295274">
    <property type="component" value="Unassembled WGS sequence"/>
</dbReference>
<organism evidence="2 3">
    <name type="scientific">Maribacter caenipelagi</name>
    <dbReference type="NCBI Taxonomy" id="1447781"/>
    <lineage>
        <taxon>Bacteria</taxon>
        <taxon>Pseudomonadati</taxon>
        <taxon>Bacteroidota</taxon>
        <taxon>Flavobacteriia</taxon>
        <taxon>Flavobacteriales</taxon>
        <taxon>Flavobacteriaceae</taxon>
        <taxon>Maribacter</taxon>
    </lineage>
</organism>
<evidence type="ECO:0000313" key="2">
    <source>
        <dbReference type="EMBL" id="TDS14482.1"/>
    </source>
</evidence>
<dbReference type="RefSeq" id="WP_133673505.1">
    <property type="nucleotide sequence ID" value="NZ_SNZW01000015.1"/>
</dbReference>
<feature type="transmembrane region" description="Helical" evidence="1">
    <location>
        <begin position="241"/>
        <end position="261"/>
    </location>
</feature>
<reference evidence="2 3" key="1">
    <citation type="submission" date="2019-03" db="EMBL/GenBank/DDBJ databases">
        <title>Genomic Encyclopedia of Type Strains, Phase III (KMG-III): the genomes of soil and plant-associated and newly described type strains.</title>
        <authorList>
            <person name="Whitman W."/>
        </authorList>
    </citation>
    <scope>NUCLEOTIDE SEQUENCE [LARGE SCALE GENOMIC DNA]</scope>
    <source>
        <strain evidence="2 3">CECT 8455</strain>
    </source>
</reference>
<feature type="transmembrane region" description="Helical" evidence="1">
    <location>
        <begin position="132"/>
        <end position="154"/>
    </location>
</feature>
<feature type="transmembrane region" description="Helical" evidence="1">
    <location>
        <begin position="20"/>
        <end position="38"/>
    </location>
</feature>
<comment type="caution">
    <text evidence="2">The sequence shown here is derived from an EMBL/GenBank/DDBJ whole genome shotgun (WGS) entry which is preliminary data.</text>
</comment>
<feature type="transmembrane region" description="Helical" evidence="1">
    <location>
        <begin position="174"/>
        <end position="196"/>
    </location>
</feature>
<accession>A0A4R7D2G9</accession>
<feature type="transmembrane region" description="Helical" evidence="1">
    <location>
        <begin position="208"/>
        <end position="229"/>
    </location>
</feature>
<keyword evidence="1" id="KW-1133">Transmembrane helix</keyword>